<dbReference type="EMBL" id="FQZZ01000005">
    <property type="protein sequence ID" value="SHK46742.1"/>
    <property type="molecule type" value="Genomic_DNA"/>
</dbReference>
<comment type="similarity">
    <text evidence="1">Belongs to the bacterial histone-like protein family.</text>
</comment>
<dbReference type="GO" id="GO:0003677">
    <property type="term" value="F:DNA binding"/>
    <property type="evidence" value="ECO:0007669"/>
    <property type="project" value="UniProtKB-KW"/>
</dbReference>
<dbReference type="Proteomes" id="UP000324252">
    <property type="component" value="Unassembled WGS sequence"/>
</dbReference>
<evidence type="ECO:0000313" key="4">
    <source>
        <dbReference type="EMBL" id="SHK46742.1"/>
    </source>
</evidence>
<dbReference type="AlphaFoldDB" id="A0A1H0FAE1"/>
<dbReference type="RefSeq" id="WP_223228075.1">
    <property type="nucleotide sequence ID" value="NZ_FNIO01000002.1"/>
</dbReference>
<organism evidence="4 5">
    <name type="scientific">Lutimaribacter pacificus</name>
    <dbReference type="NCBI Taxonomy" id="391948"/>
    <lineage>
        <taxon>Bacteria</taxon>
        <taxon>Pseudomonadati</taxon>
        <taxon>Pseudomonadota</taxon>
        <taxon>Alphaproteobacteria</taxon>
        <taxon>Rhodobacterales</taxon>
        <taxon>Roseobacteraceae</taxon>
        <taxon>Lutimaribacter</taxon>
    </lineage>
</organism>
<feature type="compositionally biased region" description="Low complexity" evidence="3">
    <location>
        <begin position="40"/>
        <end position="72"/>
    </location>
</feature>
<evidence type="ECO:0000256" key="1">
    <source>
        <dbReference type="ARBA" id="ARBA00010529"/>
    </source>
</evidence>
<dbReference type="GO" id="GO:0030527">
    <property type="term" value="F:structural constituent of chromatin"/>
    <property type="evidence" value="ECO:0007669"/>
    <property type="project" value="InterPro"/>
</dbReference>
<dbReference type="Gene3D" id="4.10.520.10">
    <property type="entry name" value="IHF-like DNA-binding proteins"/>
    <property type="match status" value="1"/>
</dbReference>
<dbReference type="InterPro" id="IPR000119">
    <property type="entry name" value="Hist_DNA-bd"/>
</dbReference>
<dbReference type="Pfam" id="PF00216">
    <property type="entry name" value="Bac_DNA_binding"/>
    <property type="match status" value="1"/>
</dbReference>
<accession>A0A1H0FAE1</accession>
<dbReference type="SUPFAM" id="SSF47729">
    <property type="entry name" value="IHF-like DNA-binding proteins"/>
    <property type="match status" value="1"/>
</dbReference>
<reference evidence="4 5" key="1">
    <citation type="submission" date="2016-11" db="EMBL/GenBank/DDBJ databases">
        <authorList>
            <person name="Varghese N."/>
            <person name="Submissions S."/>
        </authorList>
    </citation>
    <scope>NUCLEOTIDE SEQUENCE [LARGE SCALE GENOMIC DNA]</scope>
    <source>
        <strain evidence="4 5">DSM 29620</strain>
    </source>
</reference>
<sequence length="173" mass="18038">MASTTRRTATKPATKTTAKRSTTRKSTAKAPAETAKKSTAKPATAASATPLAADSAAKAAAVASVEKAAPKPTVITSEAPALSAPEMKKKELIEAVVARSGIKKKDAKPVVEAMLAILGEELGNGREMNLNPLGKVKINRIKKLAKGRVVMCKLRQNEQQENAGKDPLAKAAE</sequence>
<proteinExistence type="inferred from homology"/>
<feature type="compositionally biased region" description="Low complexity" evidence="3">
    <location>
        <begin position="1"/>
        <end position="16"/>
    </location>
</feature>
<name>A0A1H0FAE1_9RHOB</name>
<dbReference type="InterPro" id="IPR010992">
    <property type="entry name" value="IHF-like_DNA-bd_dom_sf"/>
</dbReference>
<keyword evidence="5" id="KW-1185">Reference proteome</keyword>
<gene>
    <name evidence="4" type="ORF">SAMN05444142_105249</name>
</gene>
<protein>
    <submittedName>
        <fullName evidence="4">DNA-binding protein HU-alpha</fullName>
    </submittedName>
</protein>
<feature type="region of interest" description="Disordered" evidence="3">
    <location>
        <begin position="1"/>
        <end position="86"/>
    </location>
</feature>
<feature type="compositionally biased region" description="Basic residues" evidence="3">
    <location>
        <begin position="17"/>
        <end position="27"/>
    </location>
</feature>
<evidence type="ECO:0000313" key="5">
    <source>
        <dbReference type="Proteomes" id="UP000324252"/>
    </source>
</evidence>
<keyword evidence="2 4" id="KW-0238">DNA-binding</keyword>
<evidence type="ECO:0000256" key="3">
    <source>
        <dbReference type="SAM" id="MobiDB-lite"/>
    </source>
</evidence>
<evidence type="ECO:0000256" key="2">
    <source>
        <dbReference type="ARBA" id="ARBA00023125"/>
    </source>
</evidence>